<dbReference type="SMART" id="SM00432">
    <property type="entry name" value="MADS"/>
    <property type="match status" value="1"/>
</dbReference>
<feature type="domain" description="MADS-box" evidence="7">
    <location>
        <begin position="2"/>
        <end position="54"/>
    </location>
</feature>
<dbReference type="Proteomes" id="UP001163823">
    <property type="component" value="Chromosome 13"/>
</dbReference>
<dbReference type="Pfam" id="PF00319">
    <property type="entry name" value="SRF-TF"/>
    <property type="match status" value="1"/>
</dbReference>
<dbReference type="AlphaFoldDB" id="A0AAD7KWL1"/>
<dbReference type="InterPro" id="IPR010978">
    <property type="entry name" value="tRNA-bd_arm"/>
</dbReference>
<keyword evidence="2" id="KW-0805">Transcription regulation</keyword>
<feature type="coiled-coil region" evidence="6">
    <location>
        <begin position="83"/>
        <end position="146"/>
    </location>
</feature>
<dbReference type="GO" id="GO:0000166">
    <property type="term" value="F:nucleotide binding"/>
    <property type="evidence" value="ECO:0007669"/>
    <property type="project" value="InterPro"/>
</dbReference>
<evidence type="ECO:0000313" key="9">
    <source>
        <dbReference type="Proteomes" id="UP001163823"/>
    </source>
</evidence>
<dbReference type="CDD" id="cd00120">
    <property type="entry name" value="MADS"/>
    <property type="match status" value="1"/>
</dbReference>
<evidence type="ECO:0000256" key="3">
    <source>
        <dbReference type="ARBA" id="ARBA00023125"/>
    </source>
</evidence>
<dbReference type="GO" id="GO:0000978">
    <property type="term" value="F:RNA polymerase II cis-regulatory region sequence-specific DNA binding"/>
    <property type="evidence" value="ECO:0007669"/>
    <property type="project" value="TreeGrafter"/>
</dbReference>
<protein>
    <submittedName>
        <fullName evidence="8">Agamous-like MADS-box protein AGL29</fullName>
    </submittedName>
</protein>
<evidence type="ECO:0000259" key="7">
    <source>
        <dbReference type="PROSITE" id="PS50066"/>
    </source>
</evidence>
<keyword evidence="3" id="KW-0238">DNA-binding</keyword>
<keyword evidence="5" id="KW-0539">Nucleus</keyword>
<keyword evidence="9" id="KW-1185">Reference proteome</keyword>
<dbReference type="PROSITE" id="PS50066">
    <property type="entry name" value="MADS_BOX_2"/>
    <property type="match status" value="1"/>
</dbReference>
<evidence type="ECO:0000256" key="2">
    <source>
        <dbReference type="ARBA" id="ARBA00023015"/>
    </source>
</evidence>
<gene>
    <name evidence="8" type="ORF">O6P43_032112</name>
</gene>
<evidence type="ECO:0000313" key="8">
    <source>
        <dbReference type="EMBL" id="KAJ7947287.1"/>
    </source>
</evidence>
<evidence type="ECO:0000256" key="6">
    <source>
        <dbReference type="SAM" id="Coils"/>
    </source>
</evidence>
<comment type="caution">
    <text evidence="8">The sequence shown here is derived from an EMBL/GenBank/DDBJ whole genome shotgun (WGS) entry which is preliminary data.</text>
</comment>
<evidence type="ECO:0000256" key="1">
    <source>
        <dbReference type="ARBA" id="ARBA00004123"/>
    </source>
</evidence>
<organism evidence="8 9">
    <name type="scientific">Quillaja saponaria</name>
    <name type="common">Soap bark tree</name>
    <dbReference type="NCBI Taxonomy" id="32244"/>
    <lineage>
        <taxon>Eukaryota</taxon>
        <taxon>Viridiplantae</taxon>
        <taxon>Streptophyta</taxon>
        <taxon>Embryophyta</taxon>
        <taxon>Tracheophyta</taxon>
        <taxon>Spermatophyta</taxon>
        <taxon>Magnoliopsida</taxon>
        <taxon>eudicotyledons</taxon>
        <taxon>Gunneridae</taxon>
        <taxon>Pentapetalae</taxon>
        <taxon>rosids</taxon>
        <taxon>fabids</taxon>
        <taxon>Fabales</taxon>
        <taxon>Quillajaceae</taxon>
        <taxon>Quillaja</taxon>
    </lineage>
</organism>
<dbReference type="Gene3D" id="3.40.1810.10">
    <property type="entry name" value="Transcription factor, MADS-box"/>
    <property type="match status" value="1"/>
</dbReference>
<reference evidence="8" key="1">
    <citation type="journal article" date="2023" name="Science">
        <title>Elucidation of the pathway for biosynthesis of saponin adjuvants from the soapbark tree.</title>
        <authorList>
            <person name="Reed J."/>
            <person name="Orme A."/>
            <person name="El-Demerdash A."/>
            <person name="Owen C."/>
            <person name="Martin L.B.B."/>
            <person name="Misra R.C."/>
            <person name="Kikuchi S."/>
            <person name="Rejzek M."/>
            <person name="Martin A.C."/>
            <person name="Harkess A."/>
            <person name="Leebens-Mack J."/>
            <person name="Louveau T."/>
            <person name="Stephenson M.J."/>
            <person name="Osbourn A."/>
        </authorList>
    </citation>
    <scope>NUCLEOTIDE SEQUENCE</scope>
    <source>
        <strain evidence="8">S10</strain>
    </source>
</reference>
<dbReference type="PANTHER" id="PTHR11945:SF229">
    <property type="entry name" value="AGAMOUS-LIKE 55-RELATED"/>
    <property type="match status" value="1"/>
</dbReference>
<dbReference type="PANTHER" id="PTHR11945">
    <property type="entry name" value="MADS BOX PROTEIN"/>
    <property type="match status" value="1"/>
</dbReference>
<dbReference type="EMBL" id="JARAOO010000013">
    <property type="protein sequence ID" value="KAJ7947287.1"/>
    <property type="molecule type" value="Genomic_DNA"/>
</dbReference>
<dbReference type="GO" id="GO:0005634">
    <property type="term" value="C:nucleus"/>
    <property type="evidence" value="ECO:0007669"/>
    <property type="project" value="UniProtKB-SubCell"/>
</dbReference>
<dbReference type="KEGG" id="qsa:O6P43_032112"/>
<comment type="subcellular location">
    <subcellularLocation>
        <location evidence="1">Nucleus</location>
    </subcellularLocation>
</comment>
<dbReference type="InterPro" id="IPR002100">
    <property type="entry name" value="TF_MADSbox"/>
</dbReference>
<name>A0AAD7KWL1_QUISA</name>
<sequence>MVRRKTVMKTVKDKKSSRQVTISKRRNGVFKNANELAILCSVAIAILCFSPGGKPRFEAVIDNPETFNADGGSSSKKSLCDQVKKLTEKFRDVLKKLETSKKKGEMVDKSMNEVLKRDILKLKGKLEELRDKVKEQINDMEASSSLLLLEKEPVVLMKD</sequence>
<dbReference type="GO" id="GO:0046983">
    <property type="term" value="F:protein dimerization activity"/>
    <property type="evidence" value="ECO:0007669"/>
    <property type="project" value="InterPro"/>
</dbReference>
<evidence type="ECO:0000256" key="4">
    <source>
        <dbReference type="ARBA" id="ARBA00023163"/>
    </source>
</evidence>
<dbReference type="SUPFAM" id="SSF46589">
    <property type="entry name" value="tRNA-binding arm"/>
    <property type="match status" value="1"/>
</dbReference>
<proteinExistence type="predicted"/>
<dbReference type="SUPFAM" id="SSF55455">
    <property type="entry name" value="SRF-like"/>
    <property type="match status" value="1"/>
</dbReference>
<keyword evidence="6" id="KW-0175">Coiled coil</keyword>
<accession>A0AAD7KWL1</accession>
<dbReference type="InterPro" id="IPR036879">
    <property type="entry name" value="TF_MADSbox_sf"/>
</dbReference>
<dbReference type="PRINTS" id="PR00404">
    <property type="entry name" value="MADSDOMAIN"/>
</dbReference>
<evidence type="ECO:0000256" key="5">
    <source>
        <dbReference type="ARBA" id="ARBA00023242"/>
    </source>
</evidence>
<keyword evidence="4" id="KW-0804">Transcription</keyword>
<dbReference type="GO" id="GO:0000981">
    <property type="term" value="F:DNA-binding transcription factor activity, RNA polymerase II-specific"/>
    <property type="evidence" value="ECO:0007669"/>
    <property type="project" value="TreeGrafter"/>
</dbReference>